<dbReference type="InterPro" id="IPR011055">
    <property type="entry name" value="Dup_hybrid_motif"/>
</dbReference>
<dbReference type="Gene3D" id="2.70.70.10">
    <property type="entry name" value="Glucose Permease (Domain IIA)"/>
    <property type="match status" value="1"/>
</dbReference>
<dbReference type="Pfam" id="PF00202">
    <property type="entry name" value="Aminotran_3"/>
    <property type="match status" value="1"/>
</dbReference>
<accession>A0ABX0X7W6</accession>
<keyword evidence="3" id="KW-0663">Pyridoxal phosphate</keyword>
<evidence type="ECO:0000259" key="4">
    <source>
        <dbReference type="Pfam" id="PF01636"/>
    </source>
</evidence>
<dbReference type="PANTHER" id="PTHR45688">
    <property type="match status" value="1"/>
</dbReference>
<dbReference type="Gene3D" id="3.90.1200.10">
    <property type="match status" value="1"/>
</dbReference>
<dbReference type="InterPro" id="IPR005814">
    <property type="entry name" value="Aminotrans_3"/>
</dbReference>
<dbReference type="SUPFAM" id="SSF56112">
    <property type="entry name" value="Protein kinase-like (PK-like)"/>
    <property type="match status" value="1"/>
</dbReference>
<dbReference type="Proteomes" id="UP000770785">
    <property type="component" value="Unassembled WGS sequence"/>
</dbReference>
<gene>
    <name evidence="5" type="ORF">GGR27_000810</name>
</gene>
<dbReference type="CDD" id="cd00610">
    <property type="entry name" value="OAT_like"/>
    <property type="match status" value="1"/>
</dbReference>
<proteinExistence type="inferred from homology"/>
<keyword evidence="6" id="KW-1185">Reference proteome</keyword>
<dbReference type="PROSITE" id="PS00600">
    <property type="entry name" value="AA_TRANSFER_CLASS_3"/>
    <property type="match status" value="1"/>
</dbReference>
<feature type="domain" description="Aminoglycoside phosphotransferase" evidence="4">
    <location>
        <begin position="21"/>
        <end position="232"/>
    </location>
</feature>
<dbReference type="SUPFAM" id="SSF53383">
    <property type="entry name" value="PLP-dependent transferases"/>
    <property type="match status" value="1"/>
</dbReference>
<dbReference type="Gene3D" id="3.40.640.10">
    <property type="entry name" value="Type I PLP-dependent aspartate aminotransferase-like (Major domain)"/>
    <property type="match status" value="1"/>
</dbReference>
<dbReference type="InterPro" id="IPR011009">
    <property type="entry name" value="Kinase-like_dom_sf"/>
</dbReference>
<protein>
    <submittedName>
        <fullName evidence="5">4-aminobutyrate aminotransferase-like enzyme/Ser/Thr protein kinase RdoA (MazF antagonist)</fullName>
    </submittedName>
</protein>
<dbReference type="CDD" id="cd12797">
    <property type="entry name" value="M23_peptidase"/>
    <property type="match status" value="1"/>
</dbReference>
<dbReference type="SUPFAM" id="SSF51261">
    <property type="entry name" value="Duplicated hybrid motif"/>
    <property type="match status" value="1"/>
</dbReference>
<reference evidence="5 6" key="1">
    <citation type="submission" date="2020-03" db="EMBL/GenBank/DDBJ databases">
        <title>Genomic Encyclopedia of Type Strains, Phase IV (KMG-IV): sequencing the most valuable type-strain genomes for metagenomic binning, comparative biology and taxonomic classification.</title>
        <authorList>
            <person name="Goeker M."/>
        </authorList>
    </citation>
    <scope>NUCLEOTIDE SEQUENCE [LARGE SCALE GENOMIC DNA]</scope>
    <source>
        <strain evidence="5 6">DSM 105096</strain>
    </source>
</reference>
<evidence type="ECO:0000256" key="3">
    <source>
        <dbReference type="ARBA" id="ARBA00022898"/>
    </source>
</evidence>
<dbReference type="RefSeq" id="WP_168036085.1">
    <property type="nucleotide sequence ID" value="NZ_JAATJH010000001.1"/>
</dbReference>
<dbReference type="Pfam" id="PF01636">
    <property type="entry name" value="APH"/>
    <property type="match status" value="1"/>
</dbReference>
<dbReference type="EMBL" id="JAATJH010000001">
    <property type="protein sequence ID" value="NJC25329.1"/>
    <property type="molecule type" value="Genomic_DNA"/>
</dbReference>
<comment type="similarity">
    <text evidence="2">Belongs to the class-III pyridoxal-phosphate-dependent aminotransferase family.</text>
</comment>
<dbReference type="PANTHER" id="PTHR45688:SF13">
    <property type="entry name" value="ALANINE--GLYOXYLATE AMINOTRANSFERASE 2-LIKE"/>
    <property type="match status" value="1"/>
</dbReference>
<dbReference type="InterPro" id="IPR015421">
    <property type="entry name" value="PyrdxlP-dep_Trfase_major"/>
</dbReference>
<sequence length="993" mass="107694">MDPAALLRYANEHLPDHLTEIRPLAGEVATSFYAGGGASAYKIKVYPADYDSERLLLETEIVRHLAGKQLPFATPRIVHEGRLAGGAAVLILPWHAGRTLDELRPLTKELRQNWGRAVAQLNNALRDAPITKALHTYAWNPSETLQHRALSKYFSAEQKILADSAWDHFERDTLPHLAALPRGLNYNDGHGANVLADEKGTITAVFDFADVVFTERLNELAIACAYAAMDVPDPIGAMADLITLYAEHQPINHPEHLLNLVRARLLITVSLAARRAVTEPENLYHQVSAAPAWSLLERLDEVHPSFATAVFRTAAGHAAPGLIDWKRLAPVSPVNLVGKSLLKLDLSVGSLQLGLNRNFEDLPRFTRHVSNLLADNGADFAYGGYGETRPVYTTDAFAQTGNDGPRWRTVHLGLDIWGPVGTAIVAPLDGYVHSTHVDPAPGSYGPTIILEHELPDGGRLYTLYGHLAVRDVNDLRSLAQQGAPRQSSGVAYASRTRVRRGDQIATFGRPEENGGWPPHLHFQVMTDMLGLRGDFPGVAFPEEAEAMLSLCPSPLAVFNLPPPLIASNQVNLSERRAATLGKSLSVSYAAPLHIVRGAGQYLYDQTGRRYLDTVNNVAHVGHEHPKVVEAIQRQAAVLNTNSRYLHDNILQLAEELTATLPPELSVVHFVNSGSEANDLALRMCAAWSGSPNVLAVETGYHGHTERLIGVSSYKFNGKGGRGAPGTTDLLPLPDVRTGLHRDPAGAGRKYGDLAQRFIAARSASGESIGSFIAESILSCGGQIVLPDDYLATVYAHVREQGGLCIADEVQTGLGRVGSHWWGFELQGVVPDIVTVGKPFGNGHPLAAVVCTPRVAEAFANGMEYFNTFGGNPVSCAAGLAVLAVVREEGLLEKALTTGNYLKQLFRELRDVHPLITDVRGAGLFLGFELETDAGHPATKQAAYLKNQMRELGFLMSTDGPHENVLKVKPPMCFTPANGDLLAHYLDRVLKKLA</sequence>
<name>A0ABX0X7W6_9BACT</name>
<dbReference type="InterPro" id="IPR015422">
    <property type="entry name" value="PyrdxlP-dep_Trfase_small"/>
</dbReference>
<evidence type="ECO:0000313" key="6">
    <source>
        <dbReference type="Proteomes" id="UP000770785"/>
    </source>
</evidence>
<evidence type="ECO:0000313" key="5">
    <source>
        <dbReference type="EMBL" id="NJC25329.1"/>
    </source>
</evidence>
<evidence type="ECO:0000256" key="2">
    <source>
        <dbReference type="ARBA" id="ARBA00008954"/>
    </source>
</evidence>
<evidence type="ECO:0000256" key="1">
    <source>
        <dbReference type="ARBA" id="ARBA00001933"/>
    </source>
</evidence>
<dbReference type="InterPro" id="IPR015424">
    <property type="entry name" value="PyrdxlP-dep_Trfase"/>
</dbReference>
<comment type="cofactor">
    <cofactor evidence="1">
        <name>pyridoxal 5'-phosphate</name>
        <dbReference type="ChEBI" id="CHEBI:597326"/>
    </cofactor>
</comment>
<comment type="caution">
    <text evidence="5">The sequence shown here is derived from an EMBL/GenBank/DDBJ whole genome shotgun (WGS) entry which is preliminary data.</text>
</comment>
<dbReference type="InterPro" id="IPR049704">
    <property type="entry name" value="Aminotrans_3_PPA_site"/>
</dbReference>
<dbReference type="InterPro" id="IPR002575">
    <property type="entry name" value="Aminoglycoside_PTrfase"/>
</dbReference>
<dbReference type="Gene3D" id="3.90.1150.10">
    <property type="entry name" value="Aspartate Aminotransferase, domain 1"/>
    <property type="match status" value="1"/>
</dbReference>
<organism evidence="5 6">
    <name type="scientific">Neolewinella antarctica</name>
    <dbReference type="NCBI Taxonomy" id="442734"/>
    <lineage>
        <taxon>Bacteria</taxon>
        <taxon>Pseudomonadati</taxon>
        <taxon>Bacteroidota</taxon>
        <taxon>Saprospiria</taxon>
        <taxon>Saprospirales</taxon>
        <taxon>Lewinellaceae</taxon>
        <taxon>Neolewinella</taxon>
    </lineage>
</organism>